<gene>
    <name evidence="7" type="primary">rpsT</name>
    <name evidence="8" type="ORF">A3D53_01155</name>
</gene>
<evidence type="ECO:0000313" key="9">
    <source>
        <dbReference type="Proteomes" id="UP000176413"/>
    </source>
</evidence>
<dbReference type="PANTHER" id="PTHR33398:SF1">
    <property type="entry name" value="SMALL RIBOSOMAL SUBUNIT PROTEIN BS20C"/>
    <property type="match status" value="1"/>
</dbReference>
<dbReference type="GO" id="GO:0070181">
    <property type="term" value="F:small ribosomal subunit rRNA binding"/>
    <property type="evidence" value="ECO:0007669"/>
    <property type="project" value="TreeGrafter"/>
</dbReference>
<dbReference type="AlphaFoldDB" id="A0A1F6MCA5"/>
<dbReference type="EMBL" id="MFQA01000008">
    <property type="protein sequence ID" value="OGH69271.1"/>
    <property type="molecule type" value="Genomic_DNA"/>
</dbReference>
<dbReference type="NCBIfam" id="TIGR00029">
    <property type="entry name" value="S20"/>
    <property type="match status" value="1"/>
</dbReference>
<evidence type="ECO:0000256" key="3">
    <source>
        <dbReference type="ARBA" id="ARBA00022884"/>
    </source>
</evidence>
<evidence type="ECO:0000256" key="1">
    <source>
        <dbReference type="ARBA" id="ARBA00007634"/>
    </source>
</evidence>
<dbReference type="SUPFAM" id="SSF46992">
    <property type="entry name" value="Ribosomal protein S20"/>
    <property type="match status" value="1"/>
</dbReference>
<evidence type="ECO:0000256" key="7">
    <source>
        <dbReference type="HAMAP-Rule" id="MF_00500"/>
    </source>
</evidence>
<dbReference type="PANTHER" id="PTHR33398">
    <property type="entry name" value="30S RIBOSOMAL PROTEIN S20"/>
    <property type="match status" value="1"/>
</dbReference>
<dbReference type="GO" id="GO:0003735">
    <property type="term" value="F:structural constituent of ribosome"/>
    <property type="evidence" value="ECO:0007669"/>
    <property type="project" value="InterPro"/>
</dbReference>
<organism evidence="8 9">
    <name type="scientific">Candidatus Magasanikbacteria bacterium RIFCSPHIGHO2_02_FULL_45_10</name>
    <dbReference type="NCBI Taxonomy" id="1798679"/>
    <lineage>
        <taxon>Bacteria</taxon>
        <taxon>Candidatus Magasanikiibacteriota</taxon>
    </lineage>
</organism>
<comment type="function">
    <text evidence="7">Binds directly to 16S ribosomal RNA.</text>
</comment>
<dbReference type="HAMAP" id="MF_00500">
    <property type="entry name" value="Ribosomal_bS20"/>
    <property type="match status" value="1"/>
</dbReference>
<evidence type="ECO:0000313" key="8">
    <source>
        <dbReference type="EMBL" id="OGH69271.1"/>
    </source>
</evidence>
<sequence length="84" mass="9278">MPNKASARKALRQSKKNAAANLFRRDAFRNAIKKAVKATSKADAMKLVIIAQKALDKAAQRGVIKKNTAARKISRLMSKIRAMK</sequence>
<dbReference type="Proteomes" id="UP000176413">
    <property type="component" value="Unassembled WGS sequence"/>
</dbReference>
<dbReference type="GO" id="GO:0006412">
    <property type="term" value="P:translation"/>
    <property type="evidence" value="ECO:0007669"/>
    <property type="project" value="UniProtKB-UniRule"/>
</dbReference>
<dbReference type="Pfam" id="PF01649">
    <property type="entry name" value="Ribosomal_S20p"/>
    <property type="match status" value="1"/>
</dbReference>
<accession>A0A1F6MCA5</accession>
<keyword evidence="4 7" id="KW-0689">Ribosomal protein</keyword>
<keyword evidence="2 7" id="KW-0699">rRNA-binding</keyword>
<dbReference type="GO" id="GO:0015935">
    <property type="term" value="C:small ribosomal subunit"/>
    <property type="evidence" value="ECO:0007669"/>
    <property type="project" value="TreeGrafter"/>
</dbReference>
<comment type="similarity">
    <text evidence="1 7">Belongs to the bacterial ribosomal protein bS20 family.</text>
</comment>
<comment type="caution">
    <text evidence="8">The sequence shown here is derived from an EMBL/GenBank/DDBJ whole genome shotgun (WGS) entry which is preliminary data.</text>
</comment>
<protein>
    <recommendedName>
        <fullName evidence="6 7">Small ribosomal subunit protein bS20</fullName>
    </recommendedName>
</protein>
<evidence type="ECO:0000256" key="5">
    <source>
        <dbReference type="ARBA" id="ARBA00023274"/>
    </source>
</evidence>
<dbReference type="Gene3D" id="1.20.58.110">
    <property type="entry name" value="Ribosomal protein S20"/>
    <property type="match status" value="1"/>
</dbReference>
<evidence type="ECO:0000256" key="6">
    <source>
        <dbReference type="ARBA" id="ARBA00035136"/>
    </source>
</evidence>
<dbReference type="InterPro" id="IPR036510">
    <property type="entry name" value="Ribosomal_bS20_sf"/>
</dbReference>
<reference evidence="8 9" key="1">
    <citation type="journal article" date="2016" name="Nat. Commun.">
        <title>Thousands of microbial genomes shed light on interconnected biogeochemical processes in an aquifer system.</title>
        <authorList>
            <person name="Anantharaman K."/>
            <person name="Brown C.T."/>
            <person name="Hug L.A."/>
            <person name="Sharon I."/>
            <person name="Castelle C.J."/>
            <person name="Probst A.J."/>
            <person name="Thomas B.C."/>
            <person name="Singh A."/>
            <person name="Wilkins M.J."/>
            <person name="Karaoz U."/>
            <person name="Brodie E.L."/>
            <person name="Williams K.H."/>
            <person name="Hubbard S.S."/>
            <person name="Banfield J.F."/>
        </authorList>
    </citation>
    <scope>NUCLEOTIDE SEQUENCE [LARGE SCALE GENOMIC DNA]</scope>
</reference>
<evidence type="ECO:0000256" key="4">
    <source>
        <dbReference type="ARBA" id="ARBA00022980"/>
    </source>
</evidence>
<dbReference type="GO" id="GO:0005829">
    <property type="term" value="C:cytosol"/>
    <property type="evidence" value="ECO:0007669"/>
    <property type="project" value="TreeGrafter"/>
</dbReference>
<evidence type="ECO:0000256" key="2">
    <source>
        <dbReference type="ARBA" id="ARBA00022730"/>
    </source>
</evidence>
<name>A0A1F6MCA5_9BACT</name>
<proteinExistence type="inferred from homology"/>
<keyword evidence="5 7" id="KW-0687">Ribonucleoprotein</keyword>
<keyword evidence="3 7" id="KW-0694">RNA-binding</keyword>
<dbReference type="InterPro" id="IPR002583">
    <property type="entry name" value="Ribosomal_bS20"/>
</dbReference>